<gene>
    <name evidence="2" type="ORF">METZ01_LOCUS128297</name>
</gene>
<accession>A0A381YFY9</accession>
<evidence type="ECO:0000313" key="2">
    <source>
        <dbReference type="EMBL" id="SVA75443.1"/>
    </source>
</evidence>
<keyword evidence="1" id="KW-0472">Membrane</keyword>
<reference evidence="2" key="1">
    <citation type="submission" date="2018-05" db="EMBL/GenBank/DDBJ databases">
        <authorList>
            <person name="Lanie J.A."/>
            <person name="Ng W.-L."/>
            <person name="Kazmierczak K.M."/>
            <person name="Andrzejewski T.M."/>
            <person name="Davidsen T.M."/>
            <person name="Wayne K.J."/>
            <person name="Tettelin H."/>
            <person name="Glass J.I."/>
            <person name="Rusch D."/>
            <person name="Podicherti R."/>
            <person name="Tsui H.-C.T."/>
            <person name="Winkler M.E."/>
        </authorList>
    </citation>
    <scope>NUCLEOTIDE SEQUENCE</scope>
</reference>
<evidence type="ECO:0000256" key="1">
    <source>
        <dbReference type="SAM" id="Phobius"/>
    </source>
</evidence>
<keyword evidence="1" id="KW-0812">Transmembrane</keyword>
<feature type="transmembrane region" description="Helical" evidence="1">
    <location>
        <begin position="70"/>
        <end position="91"/>
    </location>
</feature>
<proteinExistence type="predicted"/>
<sequence>MEKLLNRLIDLPSEVNGMLPWNCWNSCMSDSEGNLASWAGDVFRVGAFVTWVCSVYASLSIMWTGGMGEGAAIVGSILGMAVWVYAAFPIAMVVRGAGEEVAASKGDTVNLLFYDLPMATIKAVGYITALVA</sequence>
<name>A0A381YFY9_9ZZZZ</name>
<organism evidence="2">
    <name type="scientific">marine metagenome</name>
    <dbReference type="NCBI Taxonomy" id="408172"/>
    <lineage>
        <taxon>unclassified sequences</taxon>
        <taxon>metagenomes</taxon>
        <taxon>ecological metagenomes</taxon>
    </lineage>
</organism>
<dbReference type="EMBL" id="UINC01018051">
    <property type="protein sequence ID" value="SVA75443.1"/>
    <property type="molecule type" value="Genomic_DNA"/>
</dbReference>
<feature type="non-terminal residue" evidence="2">
    <location>
        <position position="132"/>
    </location>
</feature>
<keyword evidence="1" id="KW-1133">Transmembrane helix</keyword>
<feature type="transmembrane region" description="Helical" evidence="1">
    <location>
        <begin position="42"/>
        <end position="63"/>
    </location>
</feature>
<dbReference type="AlphaFoldDB" id="A0A381YFY9"/>
<protein>
    <submittedName>
        <fullName evidence="2">Uncharacterized protein</fullName>
    </submittedName>
</protein>